<dbReference type="Pfam" id="PF01337">
    <property type="entry name" value="Barstar"/>
    <property type="match status" value="1"/>
</dbReference>
<accession>A0A7H8N0X8</accession>
<feature type="domain" description="Barstar (barnase inhibitor)" evidence="2">
    <location>
        <begin position="2"/>
        <end position="79"/>
    </location>
</feature>
<evidence type="ECO:0000313" key="4">
    <source>
        <dbReference type="Proteomes" id="UP000509345"/>
    </source>
</evidence>
<geneLocation type="plasmid" evidence="3 4">
    <name>unnamed1</name>
</geneLocation>
<sequence>MESTQGLFGEFAEKMQFPSYFGRNWAALEDCLYDMTWSPSPGGYLVVIEEWPAVLRGSKENIPVFLDILNDVGSSWAQYPGAGIPFNTVLVGKPVESDH</sequence>
<name>A0A7H8N0X8_STRMI</name>
<proteinExistence type="inferred from homology"/>
<comment type="similarity">
    <text evidence="1">Belongs to the barstar family.</text>
</comment>
<dbReference type="AlphaFoldDB" id="A0A7H8N0X8"/>
<evidence type="ECO:0000313" key="3">
    <source>
        <dbReference type="EMBL" id="QKW48036.1"/>
    </source>
</evidence>
<dbReference type="InterPro" id="IPR000468">
    <property type="entry name" value="Barstar"/>
</dbReference>
<evidence type="ECO:0000256" key="1">
    <source>
        <dbReference type="ARBA" id="ARBA00006845"/>
    </source>
</evidence>
<reference evidence="3 4" key="1">
    <citation type="submission" date="2020-06" db="EMBL/GenBank/DDBJ databases">
        <title>Genome mining for natural products.</title>
        <authorList>
            <person name="Zhang B."/>
            <person name="Shi J."/>
            <person name="Ge H."/>
        </authorList>
    </citation>
    <scope>NUCLEOTIDE SEQUENCE [LARGE SCALE GENOMIC DNA]</scope>
    <source>
        <strain evidence="3 4">NA06532</strain>
        <plasmid evidence="3 4">unnamed1</plasmid>
    </source>
</reference>
<organism evidence="3 4">
    <name type="scientific">Streptomyces microflavus</name>
    <name type="common">Streptomyces lipmanii</name>
    <dbReference type="NCBI Taxonomy" id="1919"/>
    <lineage>
        <taxon>Bacteria</taxon>
        <taxon>Bacillati</taxon>
        <taxon>Actinomycetota</taxon>
        <taxon>Actinomycetes</taxon>
        <taxon>Kitasatosporales</taxon>
        <taxon>Streptomycetaceae</taxon>
        <taxon>Streptomyces</taxon>
    </lineage>
</organism>
<gene>
    <name evidence="3" type="ORF">HUT09_36780</name>
</gene>
<dbReference type="Proteomes" id="UP000509345">
    <property type="component" value="Plasmid unnamed1"/>
</dbReference>
<keyword evidence="3" id="KW-0614">Plasmid</keyword>
<evidence type="ECO:0000259" key="2">
    <source>
        <dbReference type="Pfam" id="PF01337"/>
    </source>
</evidence>
<dbReference type="SUPFAM" id="SSF52038">
    <property type="entry name" value="Barstar-related"/>
    <property type="match status" value="1"/>
</dbReference>
<dbReference type="InterPro" id="IPR035905">
    <property type="entry name" value="Barstar-like_sf"/>
</dbReference>
<dbReference type="EMBL" id="CP054927">
    <property type="protein sequence ID" value="QKW48036.1"/>
    <property type="molecule type" value="Genomic_DNA"/>
</dbReference>
<dbReference type="Gene3D" id="3.30.370.10">
    <property type="entry name" value="Barstar-like"/>
    <property type="match status" value="1"/>
</dbReference>
<protein>
    <submittedName>
        <fullName evidence="3">Barstar family protein</fullName>
    </submittedName>
</protein>